<dbReference type="Gene3D" id="3.40.50.720">
    <property type="entry name" value="NAD(P)-binding Rossmann-like Domain"/>
    <property type="match status" value="1"/>
</dbReference>
<dbReference type="AlphaFoldDB" id="A0A9W7Y8B8"/>
<gene>
    <name evidence="2" type="ORF">LPJ61_005050</name>
</gene>
<dbReference type="PANTHER" id="PTHR43401:SF2">
    <property type="entry name" value="L-THREONINE 3-DEHYDROGENASE"/>
    <property type="match status" value="1"/>
</dbReference>
<keyword evidence="3" id="KW-1185">Reference proteome</keyword>
<dbReference type="SUPFAM" id="SSF51735">
    <property type="entry name" value="NAD(P)-binding Rossmann-fold domains"/>
    <property type="match status" value="1"/>
</dbReference>
<dbReference type="EMBL" id="JANBOI010001443">
    <property type="protein sequence ID" value="KAJ1726641.1"/>
    <property type="molecule type" value="Genomic_DNA"/>
</dbReference>
<organism evidence="2 3">
    <name type="scientific">Coemansia biformis</name>
    <dbReference type="NCBI Taxonomy" id="1286918"/>
    <lineage>
        <taxon>Eukaryota</taxon>
        <taxon>Fungi</taxon>
        <taxon>Fungi incertae sedis</taxon>
        <taxon>Zoopagomycota</taxon>
        <taxon>Kickxellomycotina</taxon>
        <taxon>Kickxellomycetes</taxon>
        <taxon>Kickxellales</taxon>
        <taxon>Kickxellaceae</taxon>
        <taxon>Coemansia</taxon>
    </lineage>
</organism>
<evidence type="ECO:0008006" key="4">
    <source>
        <dbReference type="Google" id="ProtNLM"/>
    </source>
</evidence>
<dbReference type="PANTHER" id="PTHR43401">
    <property type="entry name" value="L-THREONINE 3-DEHYDROGENASE"/>
    <property type="match status" value="1"/>
</dbReference>
<dbReference type="GO" id="GO:0016491">
    <property type="term" value="F:oxidoreductase activity"/>
    <property type="evidence" value="ECO:0007669"/>
    <property type="project" value="UniProtKB-KW"/>
</dbReference>
<dbReference type="Proteomes" id="UP001143981">
    <property type="component" value="Unassembled WGS sequence"/>
</dbReference>
<protein>
    <recommendedName>
        <fullName evidence="4">GroES-like protein</fullName>
    </recommendedName>
</protein>
<reference evidence="2" key="1">
    <citation type="submission" date="2022-07" db="EMBL/GenBank/DDBJ databases">
        <title>Phylogenomic reconstructions and comparative analyses of Kickxellomycotina fungi.</title>
        <authorList>
            <person name="Reynolds N.K."/>
            <person name="Stajich J.E."/>
            <person name="Barry K."/>
            <person name="Grigoriev I.V."/>
            <person name="Crous P."/>
            <person name="Smith M.E."/>
        </authorList>
    </citation>
    <scope>NUCLEOTIDE SEQUENCE</scope>
    <source>
        <strain evidence="2">BCRC 34381</strain>
    </source>
</reference>
<accession>A0A9W7Y8B8</accession>
<evidence type="ECO:0000313" key="2">
    <source>
        <dbReference type="EMBL" id="KAJ1726641.1"/>
    </source>
</evidence>
<evidence type="ECO:0000256" key="1">
    <source>
        <dbReference type="ARBA" id="ARBA00023002"/>
    </source>
</evidence>
<sequence length="99" mass="10935">MEASLNYARLGGTVVWVGVAKPGVTVPVSPFMVYRHELTIKSTYTNPFGMERAVKILADGKVDWGKLITHTFALDQFDQAWATFKSGEGIKVCIKPNEC</sequence>
<dbReference type="InterPro" id="IPR050129">
    <property type="entry name" value="Zn_alcohol_dh"/>
</dbReference>
<name>A0A9W7Y8B8_9FUNG</name>
<comment type="caution">
    <text evidence="2">The sequence shown here is derived from an EMBL/GenBank/DDBJ whole genome shotgun (WGS) entry which is preliminary data.</text>
</comment>
<keyword evidence="1" id="KW-0560">Oxidoreductase</keyword>
<dbReference type="Gene3D" id="3.90.180.10">
    <property type="entry name" value="Medium-chain alcohol dehydrogenases, catalytic domain"/>
    <property type="match status" value="1"/>
</dbReference>
<dbReference type="OrthoDB" id="3941538at2759"/>
<evidence type="ECO:0000313" key="3">
    <source>
        <dbReference type="Proteomes" id="UP001143981"/>
    </source>
</evidence>
<proteinExistence type="predicted"/>
<dbReference type="InterPro" id="IPR036291">
    <property type="entry name" value="NAD(P)-bd_dom_sf"/>
</dbReference>